<protein>
    <recommendedName>
        <fullName evidence="2 8">Eukaryotic translation initiation factor 2A</fullName>
        <shortName evidence="8">eIF-2A</shortName>
    </recommendedName>
</protein>
<dbReference type="InterPro" id="IPR011387">
    <property type="entry name" value="TIF2A"/>
</dbReference>
<dbReference type="PIRSF" id="PIRSF017222">
    <property type="entry name" value="eIF2A"/>
    <property type="match status" value="1"/>
</dbReference>
<evidence type="ECO:0000313" key="12">
    <source>
        <dbReference type="Proteomes" id="UP000267251"/>
    </source>
</evidence>
<evidence type="ECO:0000256" key="5">
    <source>
        <dbReference type="ARBA" id="ARBA00022737"/>
    </source>
</evidence>
<feature type="compositionally biased region" description="Basic and acidic residues" evidence="9">
    <location>
        <begin position="531"/>
        <end position="546"/>
    </location>
</feature>
<dbReference type="FunFam" id="2.130.10.10:FF:000599">
    <property type="entry name" value="Eukaryotic translation initiation factor 2A"/>
    <property type="match status" value="1"/>
</dbReference>
<dbReference type="AlphaFoldDB" id="A0A4P9Y870"/>
<keyword evidence="12" id="KW-1185">Reference proteome</keyword>
<dbReference type="InterPro" id="IPR013979">
    <property type="entry name" value="TIF_beta_prop-like"/>
</dbReference>
<keyword evidence="6 8" id="KW-0810">Translation regulation</keyword>
<dbReference type="GO" id="GO:0003729">
    <property type="term" value="F:mRNA binding"/>
    <property type="evidence" value="ECO:0007669"/>
    <property type="project" value="TreeGrafter"/>
</dbReference>
<evidence type="ECO:0000256" key="8">
    <source>
        <dbReference type="PIRNR" id="PIRNR017222"/>
    </source>
</evidence>
<organism evidence="11 12">
    <name type="scientific">Piptocephalis cylindrospora</name>
    <dbReference type="NCBI Taxonomy" id="1907219"/>
    <lineage>
        <taxon>Eukaryota</taxon>
        <taxon>Fungi</taxon>
        <taxon>Fungi incertae sedis</taxon>
        <taxon>Zoopagomycota</taxon>
        <taxon>Zoopagomycotina</taxon>
        <taxon>Zoopagomycetes</taxon>
        <taxon>Zoopagales</taxon>
        <taxon>Piptocephalidaceae</taxon>
        <taxon>Piptocephalis</taxon>
    </lineage>
</organism>
<dbReference type="Proteomes" id="UP000267251">
    <property type="component" value="Unassembled WGS sequence"/>
</dbReference>
<dbReference type="InterPro" id="IPR015943">
    <property type="entry name" value="WD40/YVTN_repeat-like_dom_sf"/>
</dbReference>
<keyword evidence="3 8" id="KW-0396">Initiation factor</keyword>
<evidence type="ECO:0000259" key="10">
    <source>
        <dbReference type="Pfam" id="PF08662"/>
    </source>
</evidence>
<feature type="compositionally biased region" description="Basic and acidic residues" evidence="9">
    <location>
        <begin position="604"/>
        <end position="618"/>
    </location>
</feature>
<evidence type="ECO:0000256" key="7">
    <source>
        <dbReference type="ARBA" id="ARBA00022917"/>
    </source>
</evidence>
<dbReference type="Pfam" id="PF08662">
    <property type="entry name" value="eIF2A"/>
    <property type="match status" value="1"/>
</dbReference>
<dbReference type="GO" id="GO:0006417">
    <property type="term" value="P:regulation of translation"/>
    <property type="evidence" value="ECO:0007669"/>
    <property type="project" value="UniProtKB-KW"/>
</dbReference>
<evidence type="ECO:0000256" key="9">
    <source>
        <dbReference type="SAM" id="MobiDB-lite"/>
    </source>
</evidence>
<dbReference type="GO" id="GO:0043022">
    <property type="term" value="F:ribosome binding"/>
    <property type="evidence" value="ECO:0007669"/>
    <property type="project" value="UniProtKB-UniRule"/>
</dbReference>
<keyword evidence="5" id="KW-0677">Repeat</keyword>
<comment type="function">
    <text evidence="8">Functions in the early steps of protein synthesis of a small number of specific mRNAs. Acts by directing the binding of methionyl-tRNAi to 40S ribosomal subunits. In contrast to the eIF-2 complex, it binds methionyl-tRNAi to 40S subunits in a codon-dependent manner, whereas the eIF-2 complex binds methionyl-tRNAi to 40S subunits in a GTP-dependent manner.</text>
</comment>
<evidence type="ECO:0000256" key="2">
    <source>
        <dbReference type="ARBA" id="ARBA00013819"/>
    </source>
</evidence>
<comment type="similarity">
    <text evidence="1 8">Belongs to the WD repeat EIF2A family.</text>
</comment>
<dbReference type="GO" id="GO:0022627">
    <property type="term" value="C:cytosolic small ribosomal subunit"/>
    <property type="evidence" value="ECO:0007669"/>
    <property type="project" value="TreeGrafter"/>
</dbReference>
<dbReference type="PANTHER" id="PTHR13227">
    <property type="entry name" value="EUKARYOTIC TRANSLATION INITIATION FACTOR 2A"/>
    <property type="match status" value="1"/>
</dbReference>
<evidence type="ECO:0000256" key="1">
    <source>
        <dbReference type="ARBA" id="ARBA00009573"/>
    </source>
</evidence>
<dbReference type="EMBL" id="KZ987769">
    <property type="protein sequence ID" value="RKP14982.1"/>
    <property type="molecule type" value="Genomic_DNA"/>
</dbReference>
<dbReference type="SUPFAM" id="SSF82171">
    <property type="entry name" value="DPP6 N-terminal domain-like"/>
    <property type="match status" value="1"/>
</dbReference>
<dbReference type="GO" id="GO:0000049">
    <property type="term" value="F:tRNA binding"/>
    <property type="evidence" value="ECO:0007669"/>
    <property type="project" value="UniProtKB-UniRule"/>
</dbReference>
<dbReference type="GO" id="GO:0003743">
    <property type="term" value="F:translation initiation factor activity"/>
    <property type="evidence" value="ECO:0007669"/>
    <property type="project" value="UniProtKB-UniRule"/>
</dbReference>
<sequence length="650" mass="71405">MSDSRVPTQFACKRSLKILDDRSLLKCGVGSGPPEARLTSVLDETKDNVRKFEYDATGKYIVYVTRQDVRILDASTQASIQVIDRKGIVDAAFSPRGTYLATWERPVKAEDGSVPANLLLWETVTGKQLCAFTHKNGNQWAPQWTADEAHFLRMVTGEVHVINPTGSSNKDTISIQSKLRLEGMTEFSLSPGRSPVVAAFIAEKKGAPASVRLFALGSFTQPIAIKTFFKADKVQFMWNRLGTGILVLTQTDVDKTGKSYYGESNLYYLATAGNYDCRVALDKEGPIHDVAWHPESKEFIVVYGYMPAKSTLFDQRANKVHEFGSLPRNTVRFSPQGRILLLAGFGNLAGTVDFWDRQTLKKIATIEASNTSYCEWSPDGRYIMAATLSPRLRVDNGIRLWHYTGTLVWEESMTELYQAGWRPAPAKNWPVRASLSPAPRGITQPKTPTSPAAVGAYRPPGARGLSAPSIFRRSDDDGTSPSTTTNGKPGAPGASDQPMTKTALKNMKKREARRKQQEKEDSVSGSGSGSGKKEGGGPQTRREGSGGRRKGSSPKSSSTPTKVEVAMTTDGGKEGERKKGGGKKQPELETDVSKKLKSVKKKLRQIDDLKDRRSRGETLEATQISKMGTERSLRAEADRLEREATKALEK</sequence>
<evidence type="ECO:0000256" key="6">
    <source>
        <dbReference type="ARBA" id="ARBA00022845"/>
    </source>
</evidence>
<dbReference type="OrthoDB" id="2194683at2759"/>
<gene>
    <name evidence="11" type="ORF">BJ684DRAFT_14727</name>
</gene>
<reference evidence="12" key="1">
    <citation type="journal article" date="2018" name="Nat. Microbiol.">
        <title>Leveraging single-cell genomics to expand the fungal tree of life.</title>
        <authorList>
            <person name="Ahrendt S.R."/>
            <person name="Quandt C.A."/>
            <person name="Ciobanu D."/>
            <person name="Clum A."/>
            <person name="Salamov A."/>
            <person name="Andreopoulos B."/>
            <person name="Cheng J.F."/>
            <person name="Woyke T."/>
            <person name="Pelin A."/>
            <person name="Henrissat B."/>
            <person name="Reynolds N.K."/>
            <person name="Benny G.L."/>
            <person name="Smith M.E."/>
            <person name="James T.Y."/>
            <person name="Grigoriev I.V."/>
        </authorList>
    </citation>
    <scope>NUCLEOTIDE SEQUENCE [LARGE SCALE GENOMIC DNA]</scope>
</reference>
<feature type="compositionally biased region" description="Basic and acidic residues" evidence="9">
    <location>
        <begin position="571"/>
        <end position="594"/>
    </location>
</feature>
<feature type="domain" description="Translation initiation factor beta propellor-like" evidence="10">
    <location>
        <begin position="226"/>
        <end position="419"/>
    </location>
</feature>
<accession>A0A4P9Y870</accession>
<dbReference type="PANTHER" id="PTHR13227:SF0">
    <property type="entry name" value="EUKARYOTIC TRANSLATION INITIATION FACTOR 2A"/>
    <property type="match status" value="1"/>
</dbReference>
<feature type="region of interest" description="Disordered" evidence="9">
    <location>
        <begin position="432"/>
        <end position="650"/>
    </location>
</feature>
<feature type="compositionally biased region" description="Low complexity" evidence="9">
    <location>
        <begin position="553"/>
        <end position="562"/>
    </location>
</feature>
<keyword evidence="7 8" id="KW-0648">Protein biosynthesis</keyword>
<dbReference type="Gene3D" id="2.130.10.10">
    <property type="entry name" value="YVTN repeat-like/Quinoprotein amine dehydrogenase"/>
    <property type="match status" value="2"/>
</dbReference>
<evidence type="ECO:0000256" key="3">
    <source>
        <dbReference type="ARBA" id="ARBA00022540"/>
    </source>
</evidence>
<feature type="compositionally biased region" description="Basic and acidic residues" evidence="9">
    <location>
        <begin position="628"/>
        <end position="650"/>
    </location>
</feature>
<evidence type="ECO:0000313" key="11">
    <source>
        <dbReference type="EMBL" id="RKP14982.1"/>
    </source>
</evidence>
<proteinExistence type="inferred from homology"/>
<evidence type="ECO:0000256" key="4">
    <source>
        <dbReference type="ARBA" id="ARBA00022574"/>
    </source>
</evidence>
<name>A0A4P9Y870_9FUNG</name>
<keyword evidence="4" id="KW-0853">WD repeat</keyword>